<evidence type="ECO:0000313" key="6">
    <source>
        <dbReference type="Proteomes" id="UP000186879"/>
    </source>
</evidence>
<gene>
    <name evidence="3" type="ORF">BHR79_04540</name>
    <name evidence="4" type="ORF">EFE40_08715</name>
    <name evidence="5" type="ORF">SAMN04515625_1465</name>
</gene>
<evidence type="ECO:0000313" key="8">
    <source>
        <dbReference type="Proteomes" id="UP000267921"/>
    </source>
</evidence>
<dbReference type="InterPro" id="IPR007167">
    <property type="entry name" value="Fe-transptr_FeoA-like"/>
</dbReference>
<dbReference type="SMART" id="SM00899">
    <property type="entry name" value="FeoA"/>
    <property type="match status" value="1"/>
</dbReference>
<dbReference type="InterPro" id="IPR038157">
    <property type="entry name" value="FeoA_core_dom"/>
</dbReference>
<reference evidence="3 6" key="1">
    <citation type="submission" date="2016-10" db="EMBL/GenBank/DDBJ databases">
        <title>Methanohalophilus halophilus.</title>
        <authorList>
            <person name="L'haridon S."/>
        </authorList>
    </citation>
    <scope>NUCLEOTIDE SEQUENCE [LARGE SCALE GENOMIC DNA]</scope>
    <source>
        <strain evidence="3 6">Z-7982</strain>
    </source>
</reference>
<evidence type="ECO:0000313" key="4">
    <source>
        <dbReference type="EMBL" id="RNI08022.1"/>
    </source>
</evidence>
<keyword evidence="1" id="KW-0408">Iron</keyword>
<dbReference type="Proteomes" id="UP000267921">
    <property type="component" value="Unassembled WGS sequence"/>
</dbReference>
<feature type="domain" description="Ferrous iron transporter FeoA-like" evidence="2">
    <location>
        <begin position="4"/>
        <end position="76"/>
    </location>
</feature>
<evidence type="ECO:0000313" key="5">
    <source>
        <dbReference type="EMBL" id="SDW70821.1"/>
    </source>
</evidence>
<dbReference type="Proteomes" id="UP000186879">
    <property type="component" value="Chromosome"/>
</dbReference>
<proteinExistence type="predicted"/>
<dbReference type="PANTHER" id="PTHR42954:SF2">
    <property type="entry name" value="FE(2+) TRANSPORT PROTEIN A"/>
    <property type="match status" value="1"/>
</dbReference>
<dbReference type="AlphaFoldDB" id="A0A1L3Q1T5"/>
<dbReference type="EMBL" id="FNMU01000004">
    <property type="protein sequence ID" value="SDW70821.1"/>
    <property type="molecule type" value="Genomic_DNA"/>
</dbReference>
<reference evidence="5 7" key="2">
    <citation type="submission" date="2016-10" db="EMBL/GenBank/DDBJ databases">
        <authorList>
            <person name="de Groot N.N."/>
        </authorList>
    </citation>
    <scope>NUCLEOTIDE SEQUENCE [LARGE SCALE GENOMIC DNA]</scope>
    <source>
        <strain evidence="5 7">Z-7982</strain>
    </source>
</reference>
<evidence type="ECO:0000313" key="7">
    <source>
        <dbReference type="Proteomes" id="UP000198669"/>
    </source>
</evidence>
<evidence type="ECO:0000313" key="3">
    <source>
        <dbReference type="EMBL" id="APH38827.1"/>
    </source>
</evidence>
<dbReference type="InterPro" id="IPR008988">
    <property type="entry name" value="Transcriptional_repressor_C"/>
</dbReference>
<dbReference type="Gene3D" id="2.30.30.90">
    <property type="match status" value="1"/>
</dbReference>
<organism evidence="3 6">
    <name type="scientific">Methanohalophilus halophilus</name>
    <dbReference type="NCBI Taxonomy" id="2177"/>
    <lineage>
        <taxon>Archaea</taxon>
        <taxon>Methanobacteriati</taxon>
        <taxon>Methanobacteriota</taxon>
        <taxon>Stenosarchaea group</taxon>
        <taxon>Methanomicrobia</taxon>
        <taxon>Methanosarcinales</taxon>
        <taxon>Methanosarcinaceae</taxon>
        <taxon>Methanohalophilus</taxon>
    </lineage>
</organism>
<dbReference type="KEGG" id="mhaz:BHR79_04540"/>
<evidence type="ECO:0000259" key="2">
    <source>
        <dbReference type="SMART" id="SM00899"/>
    </source>
</evidence>
<dbReference type="GO" id="GO:0046914">
    <property type="term" value="F:transition metal ion binding"/>
    <property type="evidence" value="ECO:0007669"/>
    <property type="project" value="InterPro"/>
</dbReference>
<accession>A0A1L3Q1T5</accession>
<dbReference type="EMBL" id="RJJG01000006">
    <property type="protein sequence ID" value="RNI08022.1"/>
    <property type="molecule type" value="Genomic_DNA"/>
</dbReference>
<dbReference type="OrthoDB" id="87327at2157"/>
<dbReference type="GeneID" id="30583006"/>
<dbReference type="RefSeq" id="WP_072561274.1">
    <property type="nucleotide sequence ID" value="NZ_CP017921.1"/>
</dbReference>
<keyword evidence="6" id="KW-1185">Reference proteome</keyword>
<evidence type="ECO:0000256" key="1">
    <source>
        <dbReference type="ARBA" id="ARBA00023004"/>
    </source>
</evidence>
<dbReference type="EMBL" id="CP017921">
    <property type="protein sequence ID" value="APH38827.1"/>
    <property type="molecule type" value="Genomic_DNA"/>
</dbReference>
<dbReference type="SUPFAM" id="SSF50037">
    <property type="entry name" value="C-terminal domain of transcriptional repressors"/>
    <property type="match status" value="1"/>
</dbReference>
<reference evidence="4 8" key="3">
    <citation type="submission" date="2018-10" db="EMBL/GenBank/DDBJ databases">
        <title>Cultivation of a novel Methanohalophilus strain from Kebrit Deep of the Red Sea and a genomic comparison of members of the genus Methanohalophilus.</title>
        <authorList>
            <person name="Guan Y."/>
            <person name="Ngugi D.K."/>
            <person name="Stingl U."/>
        </authorList>
    </citation>
    <scope>NUCLEOTIDE SEQUENCE [LARGE SCALE GENOMIC DNA]</scope>
    <source>
        <strain evidence="4 8">DSM 3094</strain>
    </source>
</reference>
<dbReference type="Proteomes" id="UP000198669">
    <property type="component" value="Unassembled WGS sequence"/>
</dbReference>
<dbReference type="PANTHER" id="PTHR42954">
    <property type="entry name" value="FE(2+) TRANSPORT PROTEIN A"/>
    <property type="match status" value="1"/>
</dbReference>
<sequence length="81" mass="8862">MTEKTLDLLDVGQNARVIQVKGKGPSRRRLLEMGMVPGVGLSVIKRAPMGDPVDFKLKGYNLSLRKQEAQMVVVEVLGGIQ</sequence>
<protein>
    <submittedName>
        <fullName evidence="5">Ferrous iron transport protein A</fullName>
    </submittedName>
    <submittedName>
        <fullName evidence="3">Iron transporter</fullName>
    </submittedName>
</protein>
<name>A0A1L3Q1T5_9EURY</name>
<dbReference type="Pfam" id="PF04023">
    <property type="entry name" value="FeoA"/>
    <property type="match status" value="1"/>
</dbReference>
<dbReference type="InterPro" id="IPR052713">
    <property type="entry name" value="FeoA"/>
</dbReference>
<dbReference type="STRING" id="2177.BHR79_04540"/>